<gene>
    <name evidence="1" type="ORF">LCGC14_1279830</name>
</gene>
<sequence>MLLSIDWGIKQVCQVRDCTEKTNSIVIFDASESPTGEALHLGICENHHKESIASGKFHYTIDR</sequence>
<dbReference type="AlphaFoldDB" id="A0A0F9KVK3"/>
<evidence type="ECO:0000313" key="1">
    <source>
        <dbReference type="EMBL" id="KKM86359.1"/>
    </source>
</evidence>
<proteinExistence type="predicted"/>
<name>A0A0F9KVK3_9ZZZZ</name>
<dbReference type="EMBL" id="LAZR01007270">
    <property type="protein sequence ID" value="KKM86359.1"/>
    <property type="molecule type" value="Genomic_DNA"/>
</dbReference>
<reference evidence="1" key="1">
    <citation type="journal article" date="2015" name="Nature">
        <title>Complex archaea that bridge the gap between prokaryotes and eukaryotes.</title>
        <authorList>
            <person name="Spang A."/>
            <person name="Saw J.H."/>
            <person name="Jorgensen S.L."/>
            <person name="Zaremba-Niedzwiedzka K."/>
            <person name="Martijn J."/>
            <person name="Lind A.E."/>
            <person name="van Eijk R."/>
            <person name="Schleper C."/>
            <person name="Guy L."/>
            <person name="Ettema T.J."/>
        </authorList>
    </citation>
    <scope>NUCLEOTIDE SEQUENCE</scope>
</reference>
<protein>
    <submittedName>
        <fullName evidence="1">Uncharacterized protein</fullName>
    </submittedName>
</protein>
<comment type="caution">
    <text evidence="1">The sequence shown here is derived from an EMBL/GenBank/DDBJ whole genome shotgun (WGS) entry which is preliminary data.</text>
</comment>
<organism evidence="1">
    <name type="scientific">marine sediment metagenome</name>
    <dbReference type="NCBI Taxonomy" id="412755"/>
    <lineage>
        <taxon>unclassified sequences</taxon>
        <taxon>metagenomes</taxon>
        <taxon>ecological metagenomes</taxon>
    </lineage>
</organism>
<accession>A0A0F9KVK3</accession>